<comment type="caution">
    <text evidence="4">The sequence shown here is derived from an EMBL/GenBank/DDBJ whole genome shotgun (WGS) entry which is preliminary data.</text>
</comment>
<sequence length="834" mass="92694">MKRIFIYFLSLALILSLLPVSGSAQSDEHDADLWSAVKPLETTVSFLNTGAHPDDERSDFLAYLSRGLGVKTSSLIANRGEGGQNEIGLELGNGLGIIRSREMIEAAKITGVKAYHLSETTSDSIYDFGFSKTKDETLNHWGKDLTYERLIRFIRTYQPDIVMPSFRDSDTQHGHHRTMTILSEEAFKDAADPNVFPEQLKEGLSVWQIKKHYLPAESKDTADTSIEIGMYDPVYGKSYPQIGEQSRYMHKSQGMGNDIPVAPRQTHLELVNSAVETNGRKELFAGIPYDFEEWAQALPTKEKDLQVQFTKFQKNLDSIISSYPSHSKVFSETQKALKKADHLVKKTEKSALNAQLKSDLLHKLEVKKDQLLDASFVSSELEIKAAAESNILTKGQETAVTVTLTNKGEQMLKKAGAELLTPEGWEVSSKAKAADLAPGETLEIKYDVGVPSDAEYYHAYAEPAIQVNVSYESAGAKTVKVSELEGTIAVLPDVGLTLSPEDLVINTSKVQEEVPVTVKVKNYRNGAAQSSVSLNVPEGWSVSPETATVNFDSSLEEKEVTFTLNPPADIQDGDFKISAQAVVDGKTFDSTVQEIQYDHIGTFYYLYPAQVNGVAFELLAPDGLKVGYIESGFDMVADYLSNAGLDVTKLTESDLASGDLSQYDTIVVGIRAYLSREDLAANNDRLKQYVENGGHVVVQYHKPNDGWVTKDTAPYPLTIGSPSIRWRVTDENAAVTVLQPESPLFNYPNKITDNDWDNWVQERGLYYPMDWDERFETFVRMGDPNEEPFDGGILMANYGEGTYLYTNLVFYRQIQGQVPGGYRIFTNLISYGHN</sequence>
<feature type="signal peptide" evidence="2">
    <location>
        <begin position="1"/>
        <end position="26"/>
    </location>
</feature>
<feature type="domain" description="Alpha-galactosidase NEW3" evidence="3">
    <location>
        <begin position="393"/>
        <end position="456"/>
    </location>
</feature>
<dbReference type="Pfam" id="PF10633">
    <property type="entry name" value="NPCBM_assoc"/>
    <property type="match status" value="1"/>
</dbReference>
<evidence type="ECO:0000313" key="5">
    <source>
        <dbReference type="Proteomes" id="UP000247150"/>
    </source>
</evidence>
<dbReference type="OrthoDB" id="9759749at2"/>
<dbReference type="InterPro" id="IPR013783">
    <property type="entry name" value="Ig-like_fold"/>
</dbReference>
<dbReference type="InterPro" id="IPR024078">
    <property type="entry name" value="LmbE-like_dom_sf"/>
</dbReference>
<organism evidence="4 5">
    <name type="scientific">Cytobacillus oceanisediminis</name>
    <dbReference type="NCBI Taxonomy" id="665099"/>
    <lineage>
        <taxon>Bacteria</taxon>
        <taxon>Bacillati</taxon>
        <taxon>Bacillota</taxon>
        <taxon>Bacilli</taxon>
        <taxon>Bacillales</taxon>
        <taxon>Bacillaceae</taxon>
        <taxon>Cytobacillus</taxon>
    </lineage>
</organism>
<accession>A0A2V3A123</accession>
<dbReference type="CDD" id="cd03143">
    <property type="entry name" value="A4_beta-galactosidase_middle_domain"/>
    <property type="match status" value="1"/>
</dbReference>
<dbReference type="InterPro" id="IPR003737">
    <property type="entry name" value="GlcNAc_PI_deacetylase-related"/>
</dbReference>
<protein>
    <submittedName>
        <fullName evidence="4">Alpha-galactosidase-like protein</fullName>
    </submittedName>
</protein>
<evidence type="ECO:0000256" key="1">
    <source>
        <dbReference type="ARBA" id="ARBA00001947"/>
    </source>
</evidence>
<evidence type="ECO:0000313" key="4">
    <source>
        <dbReference type="EMBL" id="PWW29402.1"/>
    </source>
</evidence>
<dbReference type="SUPFAM" id="SSF52317">
    <property type="entry name" value="Class I glutamine amidotransferase-like"/>
    <property type="match status" value="1"/>
</dbReference>
<dbReference type="Gene3D" id="2.60.40.10">
    <property type="entry name" value="Immunoglobulins"/>
    <property type="match status" value="1"/>
</dbReference>
<dbReference type="Proteomes" id="UP000247150">
    <property type="component" value="Unassembled WGS sequence"/>
</dbReference>
<dbReference type="RefSeq" id="WP_110064474.1">
    <property type="nucleotide sequence ID" value="NZ_QGTW01000004.1"/>
</dbReference>
<feature type="chain" id="PRO_5015987394" evidence="2">
    <location>
        <begin position="27"/>
        <end position="834"/>
    </location>
</feature>
<dbReference type="Gene3D" id="3.40.50.10320">
    <property type="entry name" value="LmbE-like"/>
    <property type="match status" value="1"/>
</dbReference>
<proteinExistence type="predicted"/>
<name>A0A2V3A123_9BACI</name>
<dbReference type="AlphaFoldDB" id="A0A2V3A123"/>
<gene>
    <name evidence="4" type="ORF">DFO73_10433</name>
</gene>
<dbReference type="Pfam" id="PF02585">
    <property type="entry name" value="PIG-L"/>
    <property type="match status" value="1"/>
</dbReference>
<evidence type="ECO:0000256" key="2">
    <source>
        <dbReference type="SAM" id="SignalP"/>
    </source>
</evidence>
<keyword evidence="2" id="KW-0732">Signal</keyword>
<dbReference type="SUPFAM" id="SSF102588">
    <property type="entry name" value="LmbE-like"/>
    <property type="match status" value="1"/>
</dbReference>
<dbReference type="InterPro" id="IPR018905">
    <property type="entry name" value="A-galactase_NEW3"/>
</dbReference>
<comment type="cofactor">
    <cofactor evidence="1">
        <name>Zn(2+)</name>
        <dbReference type="ChEBI" id="CHEBI:29105"/>
    </cofactor>
</comment>
<dbReference type="EMBL" id="QGTW01000004">
    <property type="protein sequence ID" value="PWW29402.1"/>
    <property type="molecule type" value="Genomic_DNA"/>
</dbReference>
<dbReference type="InterPro" id="IPR029062">
    <property type="entry name" value="Class_I_gatase-like"/>
</dbReference>
<dbReference type="Gene3D" id="3.40.50.880">
    <property type="match status" value="1"/>
</dbReference>
<reference evidence="4 5" key="1">
    <citation type="submission" date="2018-05" db="EMBL/GenBank/DDBJ databases">
        <title>Freshwater and sediment microbial communities from various areas in North America, analyzing microbe dynamics in response to fracking.</title>
        <authorList>
            <person name="Lamendella R."/>
        </authorList>
    </citation>
    <scope>NUCLEOTIDE SEQUENCE [LARGE SCALE GENOMIC DNA]</scope>
    <source>
        <strain evidence="4 5">15_TX</strain>
    </source>
</reference>
<evidence type="ECO:0000259" key="3">
    <source>
        <dbReference type="Pfam" id="PF10633"/>
    </source>
</evidence>